<feature type="region of interest" description="Disordered" evidence="1">
    <location>
        <begin position="99"/>
        <end position="136"/>
    </location>
</feature>
<dbReference type="InterPro" id="IPR053204">
    <property type="entry name" value="Oxopyrrolidines_Biosynth-assoc"/>
</dbReference>
<proteinExistence type="predicted"/>
<evidence type="ECO:0000313" key="3">
    <source>
        <dbReference type="Proteomes" id="UP001197093"/>
    </source>
</evidence>
<evidence type="ECO:0000256" key="1">
    <source>
        <dbReference type="SAM" id="MobiDB-lite"/>
    </source>
</evidence>
<feature type="compositionally biased region" description="Polar residues" evidence="1">
    <location>
        <begin position="99"/>
        <end position="111"/>
    </location>
</feature>
<protein>
    <submittedName>
        <fullName evidence="2">Uncharacterized protein</fullName>
    </submittedName>
</protein>
<dbReference type="EMBL" id="JAHCVI010000005">
    <property type="protein sequence ID" value="KAG7284975.1"/>
    <property type="molecule type" value="Genomic_DNA"/>
</dbReference>
<feature type="region of interest" description="Disordered" evidence="1">
    <location>
        <begin position="344"/>
        <end position="375"/>
    </location>
</feature>
<dbReference type="PANTHER" id="PTHR38797">
    <property type="entry name" value="NUCLEAR PORE COMPLEX PROTEIN NUP85-RELATED"/>
    <property type="match status" value="1"/>
</dbReference>
<dbReference type="AlphaFoldDB" id="A0AAD4EPQ5"/>
<comment type="caution">
    <text evidence="2">The sequence shown here is derived from an EMBL/GenBank/DDBJ whole genome shotgun (WGS) entry which is preliminary data.</text>
</comment>
<name>A0AAD4EPQ5_9PEZI</name>
<organism evidence="2 3">
    <name type="scientific">Staphylotrichum longicolle</name>
    <dbReference type="NCBI Taxonomy" id="669026"/>
    <lineage>
        <taxon>Eukaryota</taxon>
        <taxon>Fungi</taxon>
        <taxon>Dikarya</taxon>
        <taxon>Ascomycota</taxon>
        <taxon>Pezizomycotina</taxon>
        <taxon>Sordariomycetes</taxon>
        <taxon>Sordariomycetidae</taxon>
        <taxon>Sordariales</taxon>
        <taxon>Chaetomiaceae</taxon>
        <taxon>Staphylotrichum</taxon>
    </lineage>
</organism>
<keyword evidence="3" id="KW-1185">Reference proteome</keyword>
<feature type="compositionally biased region" description="Low complexity" evidence="1">
    <location>
        <begin position="352"/>
        <end position="361"/>
    </location>
</feature>
<sequence length="375" mass="40662">MSSITSRLQLSAIARAGCVESAQRDGDENTLWQSAWSLSASINSRLAELSSLPDPALLDIDMHDLWHRYWHGAIHTAPDSPKLHRLVFGIIEAREQGTFTASSVGPQSIPATQEKEEDDRRRQQLERHHDKLQATTSDGSRIWTDVPLLVADMTSHWAGDCATMSSAQRLSGAQFLALLAAAGAAPDDVLCGIALMVLRDALETPRPLGRVGATMDRDPGRQMQDLSIADLLPAANAWLFAAGRKIVLLSDAAAAREDLFPEHVGGLGPLLVDAGEGGDADSTSGRAMQRGFSPQRWMWWLRRLDEIASMASQGGEDTASLALLVHGMMDNMMLIAQQTNGPVRKALQQPDSPVSRRPPVRLFGRGRPAPAESPH</sequence>
<dbReference type="Pfam" id="PF12311">
    <property type="entry name" value="DUF3632"/>
    <property type="match status" value="1"/>
</dbReference>
<accession>A0AAD4EPQ5</accession>
<feature type="compositionally biased region" description="Basic and acidic residues" evidence="1">
    <location>
        <begin position="118"/>
        <end position="132"/>
    </location>
</feature>
<reference evidence="2" key="1">
    <citation type="submission" date="2023-02" db="EMBL/GenBank/DDBJ databases">
        <authorList>
            <person name="Palmer J.M."/>
        </authorList>
    </citation>
    <scope>NUCLEOTIDE SEQUENCE</scope>
    <source>
        <strain evidence="2">FW57</strain>
    </source>
</reference>
<gene>
    <name evidence="2" type="ORF">NEMBOFW57_009593</name>
</gene>
<dbReference type="PANTHER" id="PTHR38797:SF7">
    <property type="entry name" value="TRANSCRIPTION FACTOR DOMAIN-CONTAINING PROTEIN"/>
    <property type="match status" value="1"/>
</dbReference>
<dbReference type="InterPro" id="IPR022085">
    <property type="entry name" value="OpdG"/>
</dbReference>
<dbReference type="Proteomes" id="UP001197093">
    <property type="component" value="Unassembled WGS sequence"/>
</dbReference>
<evidence type="ECO:0000313" key="2">
    <source>
        <dbReference type="EMBL" id="KAG7284975.1"/>
    </source>
</evidence>